<dbReference type="AlphaFoldDB" id="A0A329VIR8"/>
<organism evidence="2 3">
    <name type="scientific">Photorhabdus laumondii subsp. clarkei</name>
    <dbReference type="NCBI Taxonomy" id="2029685"/>
    <lineage>
        <taxon>Bacteria</taxon>
        <taxon>Pseudomonadati</taxon>
        <taxon>Pseudomonadota</taxon>
        <taxon>Gammaproteobacteria</taxon>
        <taxon>Enterobacterales</taxon>
        <taxon>Morganellaceae</taxon>
        <taxon>Photorhabdus</taxon>
    </lineage>
</organism>
<reference evidence="2 3" key="1">
    <citation type="journal article" date="2018" name="Int. J. Syst. Evol. Microbiol.">
        <title>Whole-genome-based revisit of Photorhabdus phylogeny: proposal for the elevation of most Photorhabdus subspecies to the species level and description of one novel species Photorhabdus bodei sp. nov., and one novel subspecies Photorhabdus laumondii subsp. clarkei subsp. nov.</title>
        <authorList>
            <person name="Machado R.A.R."/>
            <person name="Wuthrich D."/>
            <person name="Kuhnert P."/>
            <person name="Arce C.C.M."/>
            <person name="Thonen L."/>
            <person name="Ruiz C."/>
            <person name="Zhang X."/>
            <person name="Robert C.A.M."/>
            <person name="Karimi J."/>
            <person name="Kamali S."/>
            <person name="Ma J."/>
            <person name="Bruggmann R."/>
            <person name="Erb M."/>
        </authorList>
    </citation>
    <scope>NUCLEOTIDE SEQUENCE [LARGE SCALE GENOMIC DNA]</scope>
    <source>
        <strain evidence="2 3">BOJ-47</strain>
    </source>
</reference>
<dbReference type="EMBL" id="NSCI01000007">
    <property type="protein sequence ID" value="RAW91773.1"/>
    <property type="molecule type" value="Genomic_DNA"/>
</dbReference>
<name>A0A329VIR8_9GAMM</name>
<dbReference type="PROSITE" id="PS51257">
    <property type="entry name" value="PROKAR_LIPOPROTEIN"/>
    <property type="match status" value="1"/>
</dbReference>
<dbReference type="Pfam" id="PF06836">
    <property type="entry name" value="DUF1240"/>
    <property type="match status" value="1"/>
</dbReference>
<feature type="transmembrane region" description="Helical" evidence="1">
    <location>
        <begin position="79"/>
        <end position="102"/>
    </location>
</feature>
<feature type="transmembrane region" description="Helical" evidence="1">
    <location>
        <begin position="7"/>
        <end position="27"/>
    </location>
</feature>
<evidence type="ECO:0008006" key="4">
    <source>
        <dbReference type="Google" id="ProtNLM"/>
    </source>
</evidence>
<gene>
    <name evidence="2" type="ORF">CKY01_07435</name>
</gene>
<dbReference type="Proteomes" id="UP000250870">
    <property type="component" value="Unassembled WGS sequence"/>
</dbReference>
<evidence type="ECO:0000313" key="3">
    <source>
        <dbReference type="Proteomes" id="UP000250870"/>
    </source>
</evidence>
<protein>
    <recommendedName>
        <fullName evidence="4">DUF1240 domain-containing protein</fullName>
    </recommendedName>
</protein>
<dbReference type="InterPro" id="IPR010665">
    <property type="entry name" value="DUF1240"/>
</dbReference>
<keyword evidence="1" id="KW-0812">Transmembrane</keyword>
<accession>A0A329VIR8</accession>
<dbReference type="RefSeq" id="WP_113025304.1">
    <property type="nucleotide sequence ID" value="NZ_CAWNWQ010000007.1"/>
</dbReference>
<evidence type="ECO:0000256" key="1">
    <source>
        <dbReference type="SAM" id="Phobius"/>
    </source>
</evidence>
<proteinExistence type="predicted"/>
<feature type="transmembrane region" description="Helical" evidence="1">
    <location>
        <begin position="47"/>
        <end position="67"/>
    </location>
</feature>
<keyword evidence="1" id="KW-0472">Membrane</keyword>
<evidence type="ECO:0000313" key="2">
    <source>
        <dbReference type="EMBL" id="RAW91773.1"/>
    </source>
</evidence>
<comment type="caution">
    <text evidence="2">The sequence shown here is derived from an EMBL/GenBank/DDBJ whole genome shotgun (WGS) entry which is preliminary data.</text>
</comment>
<sequence>MINKKNIMHIIGAFSIFILSSCAFFLAGENLISLVKMEDKIIYSDPVFIILFSFPLLSYFMIFIIFFNITGRCPKHHDSFINCFGFIAIISFFLSFPLSFYVDYKLKSKNYLVCERISWMSPNTYVKDIKLCD</sequence>
<keyword evidence="1" id="KW-1133">Transmembrane helix</keyword>